<accession>K4LD70</accession>
<sequence>MDGILLVDGYNVISSWPEFKDLKEAELAHARDRLIAILSEFRAFCGMRVIVVFDAHQVKGGTEQCEQCQGIEVVYTKEGETADNWIEKFAARQRREGTPGKPPLFVVTYDWLEQRIISAQGAYRITPEELRREIQRAKEEGKGFFQEACDRIPLDYRLPDSAKKLFENWRRRKTPG</sequence>
<dbReference type="PANTHER" id="PTHR34547:SF1">
    <property type="entry name" value="YACP-LIKE NYN DOMAIN PROTEIN"/>
    <property type="match status" value="1"/>
</dbReference>
<dbReference type="EMBL" id="CP003732">
    <property type="protein sequence ID" value="AFV10738.1"/>
    <property type="molecule type" value="Genomic_DNA"/>
</dbReference>
<dbReference type="KEGG" id="tpz:Tph_c04960"/>
<name>K4LD70_THEPS</name>
<protein>
    <recommendedName>
        <fullName evidence="3">NYN domain-containing protein</fullName>
    </recommendedName>
</protein>
<dbReference type="AlphaFoldDB" id="K4LD70"/>
<proteinExistence type="predicted"/>
<dbReference type="STRING" id="1089553.Tph_c04960"/>
<evidence type="ECO:0000313" key="1">
    <source>
        <dbReference type="EMBL" id="AFV10738.1"/>
    </source>
</evidence>
<dbReference type="InterPro" id="IPR010298">
    <property type="entry name" value="YacP-like"/>
</dbReference>
<evidence type="ECO:0000313" key="2">
    <source>
        <dbReference type="Proteomes" id="UP000000467"/>
    </source>
</evidence>
<dbReference type="Proteomes" id="UP000000467">
    <property type="component" value="Chromosome"/>
</dbReference>
<keyword evidence="2" id="KW-1185">Reference proteome</keyword>
<reference evidence="1 2" key="1">
    <citation type="journal article" date="2012" name="BMC Genomics">
        <title>Genome-guided analysis of physiological and morphological traits of the fermentative acetate oxidizer Thermacetogenium phaeum.</title>
        <authorList>
            <person name="Oehler D."/>
            <person name="Poehlein A."/>
            <person name="Leimbach A."/>
            <person name="Muller N."/>
            <person name="Daniel R."/>
            <person name="Gottschalk G."/>
            <person name="Schink B."/>
        </authorList>
    </citation>
    <scope>NUCLEOTIDE SEQUENCE [LARGE SCALE GENOMIC DNA]</scope>
    <source>
        <strain evidence="2">ATCC BAA-254 / DSM 26808 / PB</strain>
    </source>
</reference>
<dbReference type="CDD" id="cd10912">
    <property type="entry name" value="PIN_YacP-like"/>
    <property type="match status" value="1"/>
</dbReference>
<dbReference type="PANTHER" id="PTHR34547">
    <property type="entry name" value="YACP-LIKE NYN DOMAIN PROTEIN"/>
    <property type="match status" value="1"/>
</dbReference>
<dbReference type="HOGENOM" id="CLU_101326_2_0_9"/>
<organism evidence="1 2">
    <name type="scientific">Thermacetogenium phaeum (strain ATCC BAA-254 / DSM 26808 / PB)</name>
    <dbReference type="NCBI Taxonomy" id="1089553"/>
    <lineage>
        <taxon>Bacteria</taxon>
        <taxon>Bacillati</taxon>
        <taxon>Bacillota</taxon>
        <taxon>Clostridia</taxon>
        <taxon>Thermoanaerobacterales</taxon>
        <taxon>Thermoanaerobacteraceae</taxon>
        <taxon>Thermacetogenium</taxon>
    </lineage>
</organism>
<dbReference type="eggNOG" id="COG3688">
    <property type="taxonomic scope" value="Bacteria"/>
</dbReference>
<gene>
    <name evidence="1" type="ordered locus">Tph_c04960</name>
</gene>
<dbReference type="RefSeq" id="WP_015049656.1">
    <property type="nucleotide sequence ID" value="NC_018870.1"/>
</dbReference>
<dbReference type="OrthoDB" id="9792160at2"/>
<dbReference type="Pfam" id="PF05991">
    <property type="entry name" value="NYN_YacP"/>
    <property type="match status" value="1"/>
</dbReference>
<evidence type="ECO:0008006" key="3">
    <source>
        <dbReference type="Google" id="ProtNLM"/>
    </source>
</evidence>